<proteinExistence type="inferred from homology"/>
<name>A0AAD7DRI1_MYCRO</name>
<dbReference type="GO" id="GO:0003700">
    <property type="term" value="F:DNA-binding transcription factor activity"/>
    <property type="evidence" value="ECO:0007669"/>
    <property type="project" value="InterPro"/>
</dbReference>
<sequence>MRGLPKKGVDGRPVWPENATAALLECLGTYGGMEKQGKWQLIADHIEKKTGVVLTAKQIGSKLQSLRSDPRYSRMIFPRGQTDQVQGIARSSPRVSPAGGALTNSAHPESSSSDRRTSRPESALPSATLRPVFSWDGEHPGVISHRLFSW</sequence>
<keyword evidence="5" id="KW-1185">Reference proteome</keyword>
<dbReference type="AlphaFoldDB" id="A0AAD7DRI1"/>
<feature type="compositionally biased region" description="Polar residues" evidence="2">
    <location>
        <begin position="102"/>
        <end position="111"/>
    </location>
</feature>
<organism evidence="4 5">
    <name type="scientific">Mycena rosella</name>
    <name type="common">Pink bonnet</name>
    <name type="synonym">Agaricus rosellus</name>
    <dbReference type="NCBI Taxonomy" id="1033263"/>
    <lineage>
        <taxon>Eukaryota</taxon>
        <taxon>Fungi</taxon>
        <taxon>Dikarya</taxon>
        <taxon>Basidiomycota</taxon>
        <taxon>Agaricomycotina</taxon>
        <taxon>Agaricomycetes</taxon>
        <taxon>Agaricomycetidae</taxon>
        <taxon>Agaricales</taxon>
        <taxon>Marasmiineae</taxon>
        <taxon>Mycenaceae</taxon>
        <taxon>Mycena</taxon>
    </lineage>
</organism>
<feature type="domain" description="TEA" evidence="3">
    <location>
        <begin position="12"/>
        <end position="68"/>
    </location>
</feature>
<dbReference type="Gene3D" id="6.10.20.40">
    <property type="entry name" value="TEA/ATTS domain"/>
    <property type="match status" value="1"/>
</dbReference>
<evidence type="ECO:0000259" key="3">
    <source>
        <dbReference type="Pfam" id="PF01285"/>
    </source>
</evidence>
<dbReference type="InterPro" id="IPR038096">
    <property type="entry name" value="TEA/ATTS_sf"/>
</dbReference>
<feature type="region of interest" description="Disordered" evidence="2">
    <location>
        <begin position="70"/>
        <end position="125"/>
    </location>
</feature>
<dbReference type="InterPro" id="IPR000818">
    <property type="entry name" value="TEA/ATTS_dom"/>
</dbReference>
<accession>A0AAD7DRI1</accession>
<evidence type="ECO:0000313" key="4">
    <source>
        <dbReference type="EMBL" id="KAJ7698054.1"/>
    </source>
</evidence>
<dbReference type="Pfam" id="PF01285">
    <property type="entry name" value="TEA"/>
    <property type="match status" value="1"/>
</dbReference>
<dbReference type="EMBL" id="JARKIE010000027">
    <property type="protein sequence ID" value="KAJ7698054.1"/>
    <property type="molecule type" value="Genomic_DNA"/>
</dbReference>
<comment type="caution">
    <text evidence="4">The sequence shown here is derived from an EMBL/GenBank/DDBJ whole genome shotgun (WGS) entry which is preliminary data.</text>
</comment>
<protein>
    <recommendedName>
        <fullName evidence="3">TEA domain-containing protein</fullName>
    </recommendedName>
</protein>
<comment type="similarity">
    <text evidence="1">Belongs to the TEC1 family.</text>
</comment>
<evidence type="ECO:0000313" key="5">
    <source>
        <dbReference type="Proteomes" id="UP001221757"/>
    </source>
</evidence>
<evidence type="ECO:0000256" key="2">
    <source>
        <dbReference type="SAM" id="MobiDB-lite"/>
    </source>
</evidence>
<gene>
    <name evidence="4" type="ORF">B0H17DRAFT_1051043</name>
</gene>
<evidence type="ECO:0000256" key="1">
    <source>
        <dbReference type="ARBA" id="ARBA00008421"/>
    </source>
</evidence>
<dbReference type="Proteomes" id="UP001221757">
    <property type="component" value="Unassembled WGS sequence"/>
</dbReference>
<reference evidence="4" key="1">
    <citation type="submission" date="2023-03" db="EMBL/GenBank/DDBJ databases">
        <title>Massive genome expansion in bonnet fungi (Mycena s.s.) driven by repeated elements and novel gene families across ecological guilds.</title>
        <authorList>
            <consortium name="Lawrence Berkeley National Laboratory"/>
            <person name="Harder C.B."/>
            <person name="Miyauchi S."/>
            <person name="Viragh M."/>
            <person name="Kuo A."/>
            <person name="Thoen E."/>
            <person name="Andreopoulos B."/>
            <person name="Lu D."/>
            <person name="Skrede I."/>
            <person name="Drula E."/>
            <person name="Henrissat B."/>
            <person name="Morin E."/>
            <person name="Kohler A."/>
            <person name="Barry K."/>
            <person name="LaButti K."/>
            <person name="Morin E."/>
            <person name="Salamov A."/>
            <person name="Lipzen A."/>
            <person name="Mereny Z."/>
            <person name="Hegedus B."/>
            <person name="Baldrian P."/>
            <person name="Stursova M."/>
            <person name="Weitz H."/>
            <person name="Taylor A."/>
            <person name="Grigoriev I.V."/>
            <person name="Nagy L.G."/>
            <person name="Martin F."/>
            <person name="Kauserud H."/>
        </authorList>
    </citation>
    <scope>NUCLEOTIDE SEQUENCE</scope>
    <source>
        <strain evidence="4">CBHHK067</strain>
    </source>
</reference>